<dbReference type="AlphaFoldDB" id="A0A6H5IPU9"/>
<feature type="compositionally biased region" description="Basic and acidic residues" evidence="1">
    <location>
        <begin position="295"/>
        <end position="304"/>
    </location>
</feature>
<feature type="compositionally biased region" description="Low complexity" evidence="1">
    <location>
        <begin position="307"/>
        <end position="336"/>
    </location>
</feature>
<evidence type="ECO:0000256" key="1">
    <source>
        <dbReference type="SAM" id="MobiDB-lite"/>
    </source>
</evidence>
<feature type="region of interest" description="Disordered" evidence="1">
    <location>
        <begin position="285"/>
        <end position="336"/>
    </location>
</feature>
<feature type="compositionally biased region" description="Low complexity" evidence="1">
    <location>
        <begin position="198"/>
        <end position="219"/>
    </location>
</feature>
<feature type="region of interest" description="Disordered" evidence="1">
    <location>
        <begin position="190"/>
        <end position="239"/>
    </location>
</feature>
<feature type="region of interest" description="Disordered" evidence="1">
    <location>
        <begin position="1123"/>
        <end position="1145"/>
    </location>
</feature>
<feature type="compositionally biased region" description="Polar residues" evidence="1">
    <location>
        <begin position="220"/>
        <end position="230"/>
    </location>
</feature>
<protein>
    <submittedName>
        <fullName evidence="2">Uncharacterized protein</fullName>
    </submittedName>
</protein>
<accession>A0A6H5IPU9</accession>
<name>A0A6H5IPU9_9HYME</name>
<feature type="region of interest" description="Disordered" evidence="1">
    <location>
        <begin position="670"/>
        <end position="738"/>
    </location>
</feature>
<gene>
    <name evidence="2" type="ORF">TBRA_LOCUS12051</name>
</gene>
<evidence type="ECO:0000313" key="3">
    <source>
        <dbReference type="Proteomes" id="UP000479190"/>
    </source>
</evidence>
<dbReference type="EMBL" id="CADCXV010001016">
    <property type="protein sequence ID" value="CAB0040328.1"/>
    <property type="molecule type" value="Genomic_DNA"/>
</dbReference>
<feature type="region of interest" description="Disordered" evidence="1">
    <location>
        <begin position="120"/>
        <end position="151"/>
    </location>
</feature>
<evidence type="ECO:0000313" key="2">
    <source>
        <dbReference type="EMBL" id="CAB0040328.1"/>
    </source>
</evidence>
<feature type="region of interest" description="Disordered" evidence="1">
    <location>
        <begin position="601"/>
        <end position="650"/>
    </location>
</feature>
<sequence>MTNYYANSEATRKVATSNVYHEHDRLRSGSISHKQQQQQQQQHKPESMSNTMRAMQQHPRASTKLRSVTIDIEPMLHQQQQQRRHLYEPNLAYAAGMDEILQRDQRTCHTNKSAAEIVPRAGSDAQKQQQQQPRWQQQYNSNNNNNYKSDSLHGAVISSMYKNNVNKCSSSSSSSSCGAVLDKEESDRVAVAARSNKSHIISRSCSNSHNNRSGSNNVSDSPNASQRLLDSSSSSSSGNEIVAAAADQQPMIASQQQHQQNHNSQCKMQRGLVLNARTYNDEMLKQQRKSQYSPSEKKGSDDHVSYTSVDLSDSRTTSTSSSSTESTGGSTTGSQEGLSRLRKAKCAFSCRTWLIFAVCQSARISAAVRDRIGYVHCRAGPYFTFGLGSLLVALFAVTVGQGAPLAMMSQEAREARRLVSVAKWKNPCGFAAEELADDDVEVVQLDDATLLGNIVMQAKTALNYAQNVRDDYVNKRDDAAIARESRKRRKREGIERTSERSGARESPPILFIYGVYIKKNNNFFFTLYTWVLSCVSSVVGSRHRYIYRVERVQLVRRIIYKHNIYITAESGPPDLHTKKPRRMRASLGQALYTLKVTQKVPSTPDQAHIRHGLQGSAPDLEGQPLRLAAGPRADTQAAGRAPRSRLSRQAGRAHARQCAAQRVRVPAALRGRPGAGRLGPAGQRARLPAGVQGHGESSAIGLVRGTDGPGRAQRAPARGHRSRHHARGVSQHVDQRDLSQSARLAHLSRLHERPRVHRRGVRSSDLADPEDVRLSWPSSDILRVIVESQYIYYVYIKSPRAHRAVFYILSIFIRHEEADSSVCLGVLMPVKRYIYRAANDLTPILCTASATDAMTSFLNGFLRLLAIRLTILLDHCNSLHTIRRTQTRMIVPLSIYDRLEATREKFSSLTLTLLLLLLCSLPCEDAALLSRKLILYNRENHASTVAIPQQQQQRNRYCDQYRVSTDRASCCYPRCRRETMNAHTTLTDLVTQKKLLLKLKKKNYKNNSKRYERLAVIVTFHLAHPVAAAAREDDFEVRACFNAPASKGGRRGAVSRAVYCVYARINQATTPSDIIYHVERAQRDRVCRHRCRTELRAATRYTPIWGADTYVCECVGSTPTPKALATARSRVEQRREGTREKKGAK</sequence>
<organism evidence="2 3">
    <name type="scientific">Trichogramma brassicae</name>
    <dbReference type="NCBI Taxonomy" id="86971"/>
    <lineage>
        <taxon>Eukaryota</taxon>
        <taxon>Metazoa</taxon>
        <taxon>Ecdysozoa</taxon>
        <taxon>Arthropoda</taxon>
        <taxon>Hexapoda</taxon>
        <taxon>Insecta</taxon>
        <taxon>Pterygota</taxon>
        <taxon>Neoptera</taxon>
        <taxon>Endopterygota</taxon>
        <taxon>Hymenoptera</taxon>
        <taxon>Apocrita</taxon>
        <taxon>Proctotrupomorpha</taxon>
        <taxon>Chalcidoidea</taxon>
        <taxon>Trichogrammatidae</taxon>
        <taxon>Trichogramma</taxon>
    </lineage>
</organism>
<feature type="compositionally biased region" description="Basic residues" evidence="1">
    <location>
        <begin position="717"/>
        <end position="727"/>
    </location>
</feature>
<feature type="region of interest" description="Disordered" evidence="1">
    <location>
        <begin position="27"/>
        <end position="63"/>
    </location>
</feature>
<reference evidence="2 3" key="1">
    <citation type="submission" date="2020-02" db="EMBL/GenBank/DDBJ databases">
        <authorList>
            <person name="Ferguson B K."/>
        </authorList>
    </citation>
    <scope>NUCLEOTIDE SEQUENCE [LARGE SCALE GENOMIC DNA]</scope>
</reference>
<dbReference type="OrthoDB" id="6049566at2759"/>
<keyword evidence="3" id="KW-1185">Reference proteome</keyword>
<feature type="compositionally biased region" description="Low complexity" evidence="1">
    <location>
        <begin position="126"/>
        <end position="147"/>
    </location>
</feature>
<dbReference type="Proteomes" id="UP000479190">
    <property type="component" value="Unassembled WGS sequence"/>
</dbReference>
<feature type="compositionally biased region" description="Basic and acidic residues" evidence="1">
    <location>
        <begin position="1129"/>
        <end position="1145"/>
    </location>
</feature>
<proteinExistence type="predicted"/>